<dbReference type="InterPro" id="IPR009003">
    <property type="entry name" value="Peptidase_S1_PA"/>
</dbReference>
<dbReference type="GO" id="GO:0004252">
    <property type="term" value="F:serine-type endopeptidase activity"/>
    <property type="evidence" value="ECO:0007669"/>
    <property type="project" value="InterPro"/>
</dbReference>
<reference evidence="1" key="1">
    <citation type="submission" date="2020-11" db="EMBL/GenBank/DDBJ databases">
        <title>Enhanced detection system for hospital associated transmission using whole genome sequencing surveillance.</title>
        <authorList>
            <person name="Harrison L.H."/>
            <person name="Van Tyne D."/>
            <person name="Marsh J.W."/>
            <person name="Griffith M.P."/>
            <person name="Snyder D.J."/>
            <person name="Cooper V.S."/>
            <person name="Mustapha M."/>
        </authorList>
    </citation>
    <scope>NUCLEOTIDE SEQUENCE</scope>
    <source>
        <strain evidence="1">PR00070</strain>
    </source>
</reference>
<dbReference type="EMBL" id="JADSJR010000026">
    <property type="protein sequence ID" value="MBG2915838.1"/>
    <property type="molecule type" value="Genomic_DNA"/>
</dbReference>
<dbReference type="Proteomes" id="UP000612266">
    <property type="component" value="Unassembled WGS sequence"/>
</dbReference>
<dbReference type="SUPFAM" id="SSF50494">
    <property type="entry name" value="Trypsin-like serine proteases"/>
    <property type="match status" value="1"/>
</dbReference>
<evidence type="ECO:0000313" key="1">
    <source>
        <dbReference type="EMBL" id="MBG2915838.1"/>
    </source>
</evidence>
<dbReference type="GO" id="GO:0006508">
    <property type="term" value="P:proteolysis"/>
    <property type="evidence" value="ECO:0007669"/>
    <property type="project" value="InterPro"/>
</dbReference>
<evidence type="ECO:0000313" key="2">
    <source>
        <dbReference type="Proteomes" id="UP000612266"/>
    </source>
</evidence>
<gene>
    <name evidence="1" type="ORF">I4901_15825</name>
</gene>
<accession>A0A6G6T197</accession>
<sequence length="219" mass="23623">MFDNYVCKIYVSDNLNFNNSLEATAFGFDDGASNRILTAGHVVTNALGGKYPASNTKKLYVKFENHNGLVNSTPILVDFILNNCNDANNYINNIPFVDSAELVLNQSTIQPISSFFKKRSVIKGNTIFGLGFPLGQSQLVQIQGTVGQYFNMICAKHSGGGCNTSRLMVNHNSSPGCSGGPYIIIDDETPFVIGSLIGIVKNSIPSVNPLNAIQSANDF</sequence>
<dbReference type="GeneID" id="57333930"/>
<proteinExistence type="predicted"/>
<dbReference type="InterPro" id="IPR001254">
    <property type="entry name" value="Trypsin_dom"/>
</dbReference>
<comment type="caution">
    <text evidence="1">The sequence shown here is derived from an EMBL/GenBank/DDBJ whole genome shotgun (WGS) entry which is preliminary data.</text>
</comment>
<dbReference type="Pfam" id="PF00089">
    <property type="entry name" value="Trypsin"/>
    <property type="match status" value="1"/>
</dbReference>
<name>A0A6G6T197_9GAMM</name>
<organism evidence="1 2">
    <name type="scientific">Proteus terrae subsp. cibarius</name>
    <dbReference type="NCBI Taxonomy" id="626774"/>
    <lineage>
        <taxon>Bacteria</taxon>
        <taxon>Pseudomonadati</taxon>
        <taxon>Pseudomonadota</taxon>
        <taxon>Gammaproteobacteria</taxon>
        <taxon>Enterobacterales</taxon>
        <taxon>Morganellaceae</taxon>
        <taxon>Proteus</taxon>
    </lineage>
</organism>
<protein>
    <submittedName>
        <fullName evidence="1">Uncharacterized protein</fullName>
    </submittedName>
</protein>
<dbReference type="RefSeq" id="WP_164530676.1">
    <property type="nucleotide sequence ID" value="NZ_CP047349.1"/>
</dbReference>
<dbReference type="AlphaFoldDB" id="A0A6G6T197"/>